<feature type="region of interest" description="Disordered" evidence="1">
    <location>
        <begin position="42"/>
        <end position="71"/>
    </location>
</feature>
<name>A0A8S5SFV6_9CAUD</name>
<accession>A0A8S5SFV6</accession>
<feature type="compositionally biased region" description="Acidic residues" evidence="1">
    <location>
        <begin position="46"/>
        <end position="55"/>
    </location>
</feature>
<evidence type="ECO:0000313" key="2">
    <source>
        <dbReference type="EMBL" id="DAF49838.1"/>
    </source>
</evidence>
<sequence>MAIIKNIITGHSFTCRNERVVEHCRKDIKTFVIEDEPVSVAPTEEALVEDAEAEEEPKPQKKTKTATKATD</sequence>
<protein>
    <submittedName>
        <fullName evidence="2">Uncharacterized protein</fullName>
    </submittedName>
</protein>
<organism evidence="2">
    <name type="scientific">Myoviridae sp. ctBbR2</name>
    <dbReference type="NCBI Taxonomy" id="2827667"/>
    <lineage>
        <taxon>Viruses</taxon>
        <taxon>Duplodnaviria</taxon>
        <taxon>Heunggongvirae</taxon>
        <taxon>Uroviricota</taxon>
        <taxon>Caudoviricetes</taxon>
    </lineage>
</organism>
<dbReference type="EMBL" id="BK032589">
    <property type="protein sequence ID" value="DAF49838.1"/>
    <property type="molecule type" value="Genomic_DNA"/>
</dbReference>
<evidence type="ECO:0000256" key="1">
    <source>
        <dbReference type="SAM" id="MobiDB-lite"/>
    </source>
</evidence>
<proteinExistence type="predicted"/>
<reference evidence="2" key="1">
    <citation type="journal article" date="2021" name="Proc. Natl. Acad. Sci. U.S.A.">
        <title>A Catalog of Tens of Thousands of Viruses from Human Metagenomes Reveals Hidden Associations with Chronic Diseases.</title>
        <authorList>
            <person name="Tisza M.J."/>
            <person name="Buck C.B."/>
        </authorList>
    </citation>
    <scope>NUCLEOTIDE SEQUENCE</scope>
    <source>
        <strain evidence="2">CtBbR2</strain>
    </source>
</reference>